<dbReference type="PANTHER" id="PTHR31290:SF5">
    <property type="entry name" value="UV-DAMAGE ENDONUCLEASE"/>
    <property type="match status" value="1"/>
</dbReference>
<dbReference type="GO" id="GO:0006289">
    <property type="term" value="P:nucleotide-excision repair"/>
    <property type="evidence" value="ECO:0007669"/>
    <property type="project" value="InterPro"/>
</dbReference>
<keyword evidence="1" id="KW-0540">Nuclease</keyword>
<dbReference type="GO" id="GO:0016787">
    <property type="term" value="F:hydrolase activity"/>
    <property type="evidence" value="ECO:0007669"/>
    <property type="project" value="UniProtKB-KW"/>
</dbReference>
<evidence type="ECO:0000256" key="3">
    <source>
        <dbReference type="ARBA" id="ARBA00022763"/>
    </source>
</evidence>
<comment type="caution">
    <text evidence="7">The sequence shown here is derived from an EMBL/GenBank/DDBJ whole genome shotgun (WGS) entry which is preliminary data.</text>
</comment>
<sequence>MKIRLGYVSIALNLPKVTASSTVTYTNYEKQSSDEKKLNKLKQVTLSNLNDLYTILQYNVEKNIHFYRITSQLVPLATHPEVDNWNYRKIFSRDFERIGNFIKVHNMRVDTHPDQFNVLNSIKDEVVEVTKRNLWFHVNLFEDLDYSEGKMVLHIGSGQGGKEQSIKRFINNFNNYPKEISSRLILENDDKTFTTKEVLKICKELEVPMVLDVHHHKCNNDGESIGDLLKDIFSTWNKEILPPKIHFSSPREGEFDRKHSDYINPNDFIEFVELSKLLERDFDIMLEAKQKDLALLKLIEDIKSIRSNWKWIDATTIEI</sequence>
<dbReference type="EMBL" id="JAEEGB010000007">
    <property type="protein sequence ID" value="MBI6872575.1"/>
    <property type="molecule type" value="Genomic_DNA"/>
</dbReference>
<dbReference type="PANTHER" id="PTHR31290">
    <property type="entry name" value="UV-DAMAGE ENDONUCLEASE"/>
    <property type="match status" value="1"/>
</dbReference>
<evidence type="ECO:0000256" key="1">
    <source>
        <dbReference type="ARBA" id="ARBA00022722"/>
    </source>
</evidence>
<evidence type="ECO:0000256" key="4">
    <source>
        <dbReference type="ARBA" id="ARBA00022769"/>
    </source>
</evidence>
<dbReference type="AlphaFoldDB" id="A0A934HY83"/>
<dbReference type="Pfam" id="PF03851">
    <property type="entry name" value="UvdE"/>
    <property type="match status" value="1"/>
</dbReference>
<evidence type="ECO:0000313" key="8">
    <source>
        <dbReference type="Proteomes" id="UP000622687"/>
    </source>
</evidence>
<evidence type="ECO:0000256" key="5">
    <source>
        <dbReference type="ARBA" id="ARBA00022801"/>
    </source>
</evidence>
<evidence type="ECO:0000256" key="2">
    <source>
        <dbReference type="ARBA" id="ARBA00022759"/>
    </source>
</evidence>
<proteinExistence type="predicted"/>
<keyword evidence="2 7" id="KW-0255">Endonuclease</keyword>
<dbReference type="Proteomes" id="UP000622687">
    <property type="component" value="Unassembled WGS sequence"/>
</dbReference>
<keyword evidence="4" id="KW-0228">DNA excision</keyword>
<keyword evidence="3" id="KW-0227">DNA damage</keyword>
<dbReference type="SUPFAM" id="SSF51658">
    <property type="entry name" value="Xylose isomerase-like"/>
    <property type="match status" value="1"/>
</dbReference>
<dbReference type="NCBIfam" id="TIGR00629">
    <property type="entry name" value="uvde"/>
    <property type="match status" value="1"/>
</dbReference>
<dbReference type="InterPro" id="IPR004601">
    <property type="entry name" value="UvdE"/>
</dbReference>
<accession>A0A934HY83</accession>
<organism evidence="7 8">
    <name type="scientific">Clostridium aciditolerans</name>
    <dbReference type="NCBI Taxonomy" id="339861"/>
    <lineage>
        <taxon>Bacteria</taxon>
        <taxon>Bacillati</taxon>
        <taxon>Bacillota</taxon>
        <taxon>Clostridia</taxon>
        <taxon>Eubacteriales</taxon>
        <taxon>Clostridiaceae</taxon>
        <taxon>Clostridium</taxon>
    </lineage>
</organism>
<protein>
    <submittedName>
        <fullName evidence="7">UV DNA damage repair endonuclease UvsE</fullName>
    </submittedName>
</protein>
<dbReference type="RefSeq" id="WP_211142077.1">
    <property type="nucleotide sequence ID" value="NZ_JAEEGB010000007.1"/>
</dbReference>
<keyword evidence="6" id="KW-0234">DNA repair</keyword>
<keyword evidence="5" id="KW-0378">Hydrolase</keyword>
<reference evidence="7" key="1">
    <citation type="submission" date="2020-12" db="EMBL/GenBank/DDBJ databases">
        <title>Clostridium thailandense sp. nov., a novel acetogenic bacterium isolated from peat land soil in Thailand.</title>
        <authorList>
            <person name="Chaikitkaew S."/>
            <person name="Birkeland N.K."/>
        </authorList>
    </citation>
    <scope>NUCLEOTIDE SEQUENCE</scope>
    <source>
        <strain evidence="7">DSM 17425</strain>
    </source>
</reference>
<dbReference type="GO" id="GO:0009411">
    <property type="term" value="P:response to UV"/>
    <property type="evidence" value="ECO:0007669"/>
    <property type="project" value="InterPro"/>
</dbReference>
<dbReference type="GO" id="GO:0004519">
    <property type="term" value="F:endonuclease activity"/>
    <property type="evidence" value="ECO:0007669"/>
    <property type="project" value="UniProtKB-KW"/>
</dbReference>
<dbReference type="InterPro" id="IPR036237">
    <property type="entry name" value="Xyl_isomerase-like_sf"/>
</dbReference>
<evidence type="ECO:0000313" key="7">
    <source>
        <dbReference type="EMBL" id="MBI6872575.1"/>
    </source>
</evidence>
<gene>
    <name evidence="7" type="primary">uvsE</name>
    <name evidence="7" type="ORF">I6U51_07595</name>
</gene>
<name>A0A934HY83_9CLOT</name>
<keyword evidence="8" id="KW-1185">Reference proteome</keyword>
<evidence type="ECO:0000256" key="6">
    <source>
        <dbReference type="ARBA" id="ARBA00023204"/>
    </source>
</evidence>
<dbReference type="Gene3D" id="3.20.20.150">
    <property type="entry name" value="Divalent-metal-dependent TIM barrel enzymes"/>
    <property type="match status" value="1"/>
</dbReference>